<evidence type="ECO:0000256" key="5">
    <source>
        <dbReference type="ARBA" id="ARBA00022692"/>
    </source>
</evidence>
<keyword evidence="6" id="KW-0133">Cell shape</keyword>
<evidence type="ECO:0000256" key="11">
    <source>
        <dbReference type="SAM" id="MobiDB-lite"/>
    </source>
</evidence>
<dbReference type="InterPro" id="IPR012338">
    <property type="entry name" value="Beta-lactam/transpept-like"/>
</dbReference>
<feature type="transmembrane region" description="Helical" evidence="12">
    <location>
        <begin position="12"/>
        <end position="30"/>
    </location>
</feature>
<keyword evidence="9 12" id="KW-0472">Membrane</keyword>
<keyword evidence="7" id="KW-0573">Peptidoglycan synthesis</keyword>
<evidence type="ECO:0000256" key="9">
    <source>
        <dbReference type="ARBA" id="ARBA00023136"/>
    </source>
</evidence>
<dbReference type="SUPFAM" id="SSF56519">
    <property type="entry name" value="Penicillin binding protein dimerisation domain"/>
    <property type="match status" value="1"/>
</dbReference>
<dbReference type="Proteomes" id="UP000049127">
    <property type="component" value="Unassembled WGS sequence"/>
</dbReference>
<sequence>MNKNTKFDRLDIIKFLIVGMLCMIFIKIAYMTTFKHEHYDDIAKTKTYKEILVKAPRGEIKDRYGRTIATNRNSFTVQISRDGVEKKDKSGETKANEISLELMNLLEKNKEEYVDEFPIYVENGKYFYTFDKKIRDFKKDNGIPLEFDAKQSFNYMVDKAIEEKKVDASIKELKAEEIQAKLNSAGVYPPILVSANDWKFTEQRNKEDWLKSYDIKNVKTNAKDAFREIRKYYKIPSNLSNTDARKIMLVRDALKSQSFSQYKPVTIAKDVKQDTISQIEERAIEMPGVSIASEPVRYYPEKELAAHTLGTMGKINEDEIAKKEKDGDNRYTKNDVVGKTGIELFYEDKLRGTDGYKKVEVDAVGRISKEISSQAPKSGDTVYLSLDKDLQKVSDDSLERIIKAARSGGTYTSEFGNYSTAGKTAPYLDSGATITIDVKTGDVLAMSSYPSYDPNLFATGISSEDYEKLKPKNPNDVIGANPLNNLVTRGAFQPGSTFKMITGMAALENGLNPRYTINDPGVIYLGKGPFARPFADYVWHHGRSNHGSTDLYKALQESCNIYFYTVGTGKNWTGGEDPHIDMGPDKILQYAKLFGLNDNTGLDKEIGESKGTVPNKEDKLKNTENSLRADLDKSMRNAFTDITKEKDPEEYNKRINEIVSWTKDNPSRTETMKRLEKLHVKEDKVTEIADLAKFNYFNFGNWSDADTFNLAIGQGENAYTPAQVARYVAAIANGGKLVEASVVDKTISSDFKNIHVDSNKIIDIPFKDKNHLKDLTEGMKRVATQGGGKSVFESFPVQVAVKTGTAERSGKIPTEDEYKYLIDHMGSYGVSKDEAVKLAEKLQNEANEKAKKEFEAQQKDKKEKKEKESKKLFGKKNKNEKETEAEFVPDNSEATKVRYLRKAIKELNPKLTDDKIDDYKQNYPSFAWSVGFAPADNPEIAVVTVLPKGDSSSLALLPVREIMGEYFGLTKKHKEEAENTNKTGENANKEAEAVKPKGENKMNFESQVKK</sequence>
<dbReference type="InterPro" id="IPR005311">
    <property type="entry name" value="PBP_dimer"/>
</dbReference>
<dbReference type="PANTHER" id="PTHR30627:SF2">
    <property type="entry name" value="PEPTIDOGLYCAN D,D-TRANSPEPTIDASE MRDA"/>
    <property type="match status" value="1"/>
</dbReference>
<keyword evidence="4" id="KW-1003">Cell membrane</keyword>
<keyword evidence="5 12" id="KW-0812">Transmembrane</keyword>
<feature type="region of interest" description="Disordered" evidence="11">
    <location>
        <begin position="849"/>
        <end position="884"/>
    </location>
</feature>
<keyword evidence="8 12" id="KW-1133">Transmembrane helix</keyword>
<evidence type="ECO:0000256" key="10">
    <source>
        <dbReference type="ARBA" id="ARBA00023316"/>
    </source>
</evidence>
<feature type="domain" description="Penicillin-binding protein transpeptidase" evidence="13">
    <location>
        <begin position="700"/>
        <end position="845"/>
    </location>
</feature>
<comment type="similarity">
    <text evidence="3">Belongs to the transpeptidase family.</text>
</comment>
<evidence type="ECO:0000256" key="12">
    <source>
        <dbReference type="SAM" id="Phobius"/>
    </source>
</evidence>
<dbReference type="SUPFAM" id="SSF56601">
    <property type="entry name" value="beta-lactamase/transpeptidase-like"/>
    <property type="match status" value="2"/>
</dbReference>
<dbReference type="GO" id="GO:0005886">
    <property type="term" value="C:plasma membrane"/>
    <property type="evidence" value="ECO:0007669"/>
    <property type="project" value="UniProtKB-SubCell"/>
</dbReference>
<dbReference type="GO" id="GO:0016757">
    <property type="term" value="F:glycosyltransferase activity"/>
    <property type="evidence" value="ECO:0007669"/>
    <property type="project" value="UniProtKB-KW"/>
</dbReference>
<accession>A0A0C7R0F7</accession>
<dbReference type="AlphaFoldDB" id="A0A0C7R0F7"/>
<evidence type="ECO:0000313" key="16">
    <source>
        <dbReference type="Proteomes" id="UP000049127"/>
    </source>
</evidence>
<dbReference type="InterPro" id="IPR050515">
    <property type="entry name" value="Beta-lactam/transpept"/>
</dbReference>
<feature type="region of interest" description="Disordered" evidence="11">
    <location>
        <begin position="971"/>
        <end position="1010"/>
    </location>
</feature>
<evidence type="ECO:0000259" key="14">
    <source>
        <dbReference type="Pfam" id="PF03717"/>
    </source>
</evidence>
<keyword evidence="15" id="KW-0328">Glycosyltransferase</keyword>
<dbReference type="Gene3D" id="3.40.710.10">
    <property type="entry name" value="DD-peptidase/beta-lactamase superfamily"/>
    <property type="match status" value="2"/>
</dbReference>
<feature type="domain" description="Penicillin-binding protein dimerisation" evidence="14">
    <location>
        <begin position="54"/>
        <end position="371"/>
    </location>
</feature>
<feature type="domain" description="Penicillin-binding protein transpeptidase" evidence="13">
    <location>
        <begin position="431"/>
        <end position="617"/>
    </location>
</feature>
<dbReference type="Pfam" id="PF03717">
    <property type="entry name" value="PBP_dimer"/>
    <property type="match status" value="1"/>
</dbReference>
<evidence type="ECO:0000256" key="7">
    <source>
        <dbReference type="ARBA" id="ARBA00022984"/>
    </source>
</evidence>
<dbReference type="OrthoDB" id="9757901at2"/>
<evidence type="ECO:0000256" key="3">
    <source>
        <dbReference type="ARBA" id="ARBA00007171"/>
    </source>
</evidence>
<dbReference type="InterPro" id="IPR036138">
    <property type="entry name" value="PBP_dimer_sf"/>
</dbReference>
<comment type="subcellular location">
    <subcellularLocation>
        <location evidence="2">Cell membrane</location>
    </subcellularLocation>
    <subcellularLocation>
        <location evidence="1">Membrane</location>
        <topology evidence="1">Single-pass membrane protein</topology>
    </subcellularLocation>
</comment>
<evidence type="ECO:0000256" key="8">
    <source>
        <dbReference type="ARBA" id="ARBA00022989"/>
    </source>
</evidence>
<evidence type="ECO:0000256" key="6">
    <source>
        <dbReference type="ARBA" id="ARBA00022960"/>
    </source>
</evidence>
<dbReference type="InterPro" id="IPR001460">
    <property type="entry name" value="PCN-bd_Tpept"/>
</dbReference>
<evidence type="ECO:0000259" key="13">
    <source>
        <dbReference type="Pfam" id="PF00905"/>
    </source>
</evidence>
<feature type="compositionally biased region" description="Basic and acidic residues" evidence="11">
    <location>
        <begin position="987"/>
        <end position="1010"/>
    </location>
</feature>
<dbReference type="Gene3D" id="3.90.1310.10">
    <property type="entry name" value="Penicillin-binding protein 2a (Domain 2)"/>
    <property type="match status" value="1"/>
</dbReference>
<dbReference type="GO" id="GO:0008360">
    <property type="term" value="P:regulation of cell shape"/>
    <property type="evidence" value="ECO:0007669"/>
    <property type="project" value="UniProtKB-KW"/>
</dbReference>
<gene>
    <name evidence="15" type="primary">ftsI_1</name>
    <name evidence="15" type="ORF">R28058_00601</name>
</gene>
<dbReference type="GO" id="GO:0071972">
    <property type="term" value="F:peptidoglycan L,D-transpeptidase activity"/>
    <property type="evidence" value="ECO:0007669"/>
    <property type="project" value="TreeGrafter"/>
</dbReference>
<evidence type="ECO:0000313" key="15">
    <source>
        <dbReference type="EMBL" id="CEQ02265.1"/>
    </source>
</evidence>
<reference evidence="15 16" key="1">
    <citation type="submission" date="2015-01" db="EMBL/GenBank/DDBJ databases">
        <authorList>
            <person name="Aslett A.Martin."/>
            <person name="De Silva Nishadi"/>
        </authorList>
    </citation>
    <scope>NUCLEOTIDE SEQUENCE [LARGE SCALE GENOMIC DNA]</scope>
    <source>
        <strain evidence="15 16">R28058</strain>
    </source>
</reference>
<name>A0A0C7R0F7_PARSO</name>
<keyword evidence="10" id="KW-0961">Cell wall biogenesis/degradation</keyword>
<dbReference type="EC" id="2.4.1.129" evidence="15"/>
<dbReference type="GO" id="GO:0009252">
    <property type="term" value="P:peptidoglycan biosynthetic process"/>
    <property type="evidence" value="ECO:0007669"/>
    <property type="project" value="UniProtKB-KW"/>
</dbReference>
<evidence type="ECO:0000256" key="1">
    <source>
        <dbReference type="ARBA" id="ARBA00004167"/>
    </source>
</evidence>
<evidence type="ECO:0000256" key="4">
    <source>
        <dbReference type="ARBA" id="ARBA00022475"/>
    </source>
</evidence>
<keyword evidence="15" id="KW-0808">Transferase</keyword>
<dbReference type="PANTHER" id="PTHR30627">
    <property type="entry name" value="PEPTIDOGLYCAN D,D-TRANSPEPTIDASE"/>
    <property type="match status" value="1"/>
</dbReference>
<dbReference type="GO" id="GO:0008658">
    <property type="term" value="F:penicillin binding"/>
    <property type="evidence" value="ECO:0007669"/>
    <property type="project" value="InterPro"/>
</dbReference>
<evidence type="ECO:0000256" key="2">
    <source>
        <dbReference type="ARBA" id="ARBA00004236"/>
    </source>
</evidence>
<organism evidence="15 16">
    <name type="scientific">Paraclostridium sordellii</name>
    <name type="common">Clostridium sordellii</name>
    <dbReference type="NCBI Taxonomy" id="1505"/>
    <lineage>
        <taxon>Bacteria</taxon>
        <taxon>Bacillati</taxon>
        <taxon>Bacillota</taxon>
        <taxon>Clostridia</taxon>
        <taxon>Peptostreptococcales</taxon>
        <taxon>Peptostreptococcaceae</taxon>
        <taxon>Paraclostridium</taxon>
    </lineage>
</organism>
<dbReference type="GO" id="GO:0071555">
    <property type="term" value="P:cell wall organization"/>
    <property type="evidence" value="ECO:0007669"/>
    <property type="project" value="UniProtKB-KW"/>
</dbReference>
<proteinExistence type="inferred from homology"/>
<dbReference type="Pfam" id="PF00905">
    <property type="entry name" value="Transpeptidase"/>
    <property type="match status" value="2"/>
</dbReference>
<dbReference type="RefSeq" id="WP_055341121.1">
    <property type="nucleotide sequence ID" value="NZ_CEKZ01000003.1"/>
</dbReference>
<protein>
    <submittedName>
        <fullName evidence="15">Penicillin-binding protein with a N-terminal TonB-box</fullName>
        <ecNumber evidence="15">2.4.1.129</ecNumber>
    </submittedName>
</protein>
<dbReference type="EMBL" id="CEKZ01000003">
    <property type="protein sequence ID" value="CEQ02265.1"/>
    <property type="molecule type" value="Genomic_DNA"/>
</dbReference>